<evidence type="ECO:0000313" key="6">
    <source>
        <dbReference type="Proteomes" id="UP001228403"/>
    </source>
</evidence>
<evidence type="ECO:0000256" key="2">
    <source>
        <dbReference type="SAM" id="MobiDB-lite"/>
    </source>
</evidence>
<dbReference type="Proteomes" id="UP001228403">
    <property type="component" value="Unassembled WGS sequence"/>
</dbReference>
<feature type="region of interest" description="Disordered" evidence="2">
    <location>
        <begin position="1"/>
        <end position="24"/>
    </location>
</feature>
<protein>
    <submittedName>
        <fullName evidence="5">DnaJ domain-containing protein</fullName>
    </submittedName>
</protein>
<reference evidence="6" key="2">
    <citation type="submission" date="2023-07" db="EMBL/GenBank/DDBJ databases">
        <title>Identification and characterization of horizontal gene transfer across gut microbiota members of farm animals based on homology search.</title>
        <authorList>
            <person name="Schwarzerova J."/>
            <person name="Nykrynova M."/>
            <person name="Jureckova K."/>
            <person name="Cejkova D."/>
            <person name="Rychlik I."/>
        </authorList>
    </citation>
    <scope>NUCLEOTIDE SEQUENCE [LARGE SCALE GENOMIC DNA]</scope>
    <source>
        <strain evidence="6">ET4</strain>
    </source>
</reference>
<dbReference type="InterPro" id="IPR036869">
    <property type="entry name" value="J_dom_sf"/>
</dbReference>
<sequence length="688" mass="78026">MNAENDYIRVGQEGSLDDSPNAGKVKRSKSIDDLNSKEIEILAEIVTLSVKIGYTYIQEGLCDFQQWSKAMKDEFVANTSLITVLNFTDAEVDKFIEDTWNSPFTIGGEKKILKEWAFVQKTGRKNDTQCIKENDISSNQKITDISIPRDENGEYLFTQVPAEQTYAYLNAQEDLTPKEVEMLVSMNIQEAQKRMKELEDKRPKPTPKLNEYLANKAKWESENRQAQAIFDYWNLVKAIGESKKIRCYYDVLGVSRKATMTEIKEAFKAISQHIYKDGRTKDNKHLMTIYSVLSNYKSRAEYDKWLLEQERGFKIFDAKRSDVFAEVLREVDKLLRYHSPNSTLSWSILYKAITEKKYYSSLKFPENKKKLALQVIKAAVSDYVQEGGKADDAMELLSRCSKDVEKSLMEINKSENASFEKKAIWLLAFLLIFFIALALSLLLRQKSAEKSGENQQVLTEVDSTEEVIGYETVDSVATETIDADYGYMNSSQSNVGNRYVESVLNIDPSSYRGNSAASASHSTSRGSNRGQASEGYEETYLRNGDVPYASYFGKGEYDARSLSELKIINKSSTDAVVLLYASTDDVIRNVFVSRGSTYTMKKIPEYQCIVKVMYGNSWNAKKDNGDSFPEGGFMENVSFSKTLWTDAFSFLAEQTSDGISYPSYSITLHKVVNGNLGSKETSKADFFE</sequence>
<feature type="transmembrane region" description="Helical" evidence="3">
    <location>
        <begin position="423"/>
        <end position="443"/>
    </location>
</feature>
<evidence type="ECO:0000256" key="3">
    <source>
        <dbReference type="SAM" id="Phobius"/>
    </source>
</evidence>
<keyword evidence="1" id="KW-0175">Coiled coil</keyword>
<dbReference type="EMBL" id="JAUDCF010000012">
    <property type="protein sequence ID" value="MDM8145656.1"/>
    <property type="molecule type" value="Genomic_DNA"/>
</dbReference>
<dbReference type="PROSITE" id="PS50076">
    <property type="entry name" value="DNAJ_2"/>
    <property type="match status" value="1"/>
</dbReference>
<dbReference type="Pfam" id="PF00226">
    <property type="entry name" value="DnaJ"/>
    <property type="match status" value="1"/>
</dbReference>
<keyword evidence="3" id="KW-1133">Transmembrane helix</keyword>
<evidence type="ECO:0000259" key="4">
    <source>
        <dbReference type="PROSITE" id="PS50076"/>
    </source>
</evidence>
<feature type="coiled-coil region" evidence="1">
    <location>
        <begin position="181"/>
        <end position="229"/>
    </location>
</feature>
<dbReference type="SUPFAM" id="SSF46565">
    <property type="entry name" value="Chaperone J-domain"/>
    <property type="match status" value="1"/>
</dbReference>
<keyword evidence="6" id="KW-1185">Reference proteome</keyword>
<feature type="domain" description="J" evidence="4">
    <location>
        <begin position="247"/>
        <end position="306"/>
    </location>
</feature>
<feature type="region of interest" description="Disordered" evidence="2">
    <location>
        <begin position="514"/>
        <end position="535"/>
    </location>
</feature>
<comment type="caution">
    <text evidence="5">The sequence shown here is derived from an EMBL/GenBank/DDBJ whole genome shotgun (WGS) entry which is preliminary data.</text>
</comment>
<evidence type="ECO:0000256" key="1">
    <source>
        <dbReference type="SAM" id="Coils"/>
    </source>
</evidence>
<keyword evidence="3" id="KW-0472">Membrane</keyword>
<keyword evidence="3" id="KW-0812">Transmembrane</keyword>
<proteinExistence type="predicted"/>
<dbReference type="InterPro" id="IPR001623">
    <property type="entry name" value="DnaJ_domain"/>
</dbReference>
<accession>A0ABT7U750</accession>
<feature type="compositionally biased region" description="Polar residues" evidence="2">
    <location>
        <begin position="514"/>
        <end position="531"/>
    </location>
</feature>
<dbReference type="Gene3D" id="1.10.287.110">
    <property type="entry name" value="DnaJ domain"/>
    <property type="match status" value="1"/>
</dbReference>
<organism evidence="5 6">
    <name type="scientific">Bacteroides eggerthii</name>
    <dbReference type="NCBI Taxonomy" id="28111"/>
    <lineage>
        <taxon>Bacteria</taxon>
        <taxon>Pseudomonadati</taxon>
        <taxon>Bacteroidota</taxon>
        <taxon>Bacteroidia</taxon>
        <taxon>Bacteroidales</taxon>
        <taxon>Bacteroidaceae</taxon>
        <taxon>Bacteroides</taxon>
    </lineage>
</organism>
<reference evidence="5 6" key="1">
    <citation type="submission" date="2023-06" db="EMBL/GenBank/DDBJ databases">
        <authorList>
            <person name="Zeman M."/>
            <person name="Kubasova T."/>
            <person name="Jahodarova E."/>
            <person name="Nykrynova M."/>
            <person name="Rychlik I."/>
        </authorList>
    </citation>
    <scope>NUCLEOTIDE SEQUENCE [LARGE SCALE GENOMIC DNA]</scope>
    <source>
        <strain evidence="5 6">ET4</strain>
    </source>
</reference>
<name>A0ABT7U750_9BACE</name>
<evidence type="ECO:0000313" key="5">
    <source>
        <dbReference type="EMBL" id="MDM8145656.1"/>
    </source>
</evidence>
<gene>
    <name evidence="5" type="ORF">QUW02_06915</name>
</gene>